<comment type="subcellular location">
    <subcellularLocation>
        <location evidence="1">Membrane</location>
    </subcellularLocation>
</comment>
<sequence length="528" mass="59585">QLSCLVKMVMLRGIPKDLDSYPNDLLLFLRPSDYAATGSCKQYFANVGKASLDLLQRESSERRQLLLEALACLVCVGIQFYLISLLNKENAKILGHLVCDLGGEYIRSSAGALLKELSQCESFLPDQEEAIRSVISSGNTTFGPPQAWSASTLNELTGLIPVLDHSIWQKVPKAFCCSRSSLNQFTLLQVFFPHWSLLPSAFMQKNDRCTHYISLALVFIPCRDLYGFSTLILQRTQARQQVFIAIPTVFPQTYPDGYPDSLLPKLGRLTSLITTKDISKWKITSADMLAALLELDLQNEQVGIWVCFPAQICFLVWETWDLFKLKIIKTFIFLYHHHYLFFFFFFFCRLASLDPSACSQLTKDILYAKAKRAFSDQHYLRSYYTLIEPYLGGAPGEDLRALSKNNVNMNVDTLVNLRRDALMSLTPAEVKDLLGINLHDLSNWRNKSPIQEWAQRQKQTELDKLGVGLTGGTQEGYINIVTPKFQRIAGPGGEGCSVHAGSCCVVLCSLLGTFLFQINRKKLVFCWN</sequence>
<dbReference type="GO" id="GO:0016020">
    <property type="term" value="C:membrane"/>
    <property type="evidence" value="ECO:0007669"/>
    <property type="project" value="UniProtKB-SubCell"/>
</dbReference>
<reference evidence="8" key="2">
    <citation type="submission" date="2025-09" db="UniProtKB">
        <authorList>
            <consortium name="Ensembl"/>
        </authorList>
    </citation>
    <scope>IDENTIFICATION</scope>
</reference>
<feature type="transmembrane region" description="Helical" evidence="7">
    <location>
        <begin position="332"/>
        <end position="352"/>
    </location>
</feature>
<dbReference type="OMA" id="NHLVCEM"/>
<protein>
    <submittedName>
        <fullName evidence="8">Mesothelin</fullName>
    </submittedName>
</protein>
<keyword evidence="7" id="KW-0812">Transmembrane</keyword>
<keyword evidence="5 7" id="KW-0472">Membrane</keyword>
<evidence type="ECO:0000313" key="9">
    <source>
        <dbReference type="Proteomes" id="UP000472261"/>
    </source>
</evidence>
<evidence type="ECO:0000256" key="2">
    <source>
        <dbReference type="ARBA" id="ARBA00011016"/>
    </source>
</evidence>
<keyword evidence="6" id="KW-0325">Glycoprotein</keyword>
<evidence type="ECO:0000256" key="6">
    <source>
        <dbReference type="ARBA" id="ARBA00023180"/>
    </source>
</evidence>
<accession>A0A669QD28</accession>
<proteinExistence type="inferred from homology"/>
<dbReference type="AlphaFoldDB" id="A0A669QD28"/>
<evidence type="ECO:0000256" key="1">
    <source>
        <dbReference type="ARBA" id="ARBA00004370"/>
    </source>
</evidence>
<evidence type="ECO:0000256" key="3">
    <source>
        <dbReference type="ARBA" id="ARBA00022729"/>
    </source>
</evidence>
<keyword evidence="4" id="KW-0130">Cell adhesion</keyword>
<evidence type="ECO:0000313" key="8">
    <source>
        <dbReference type="Ensembl" id="ENSPCLP00000017640.1"/>
    </source>
</evidence>
<dbReference type="InterPro" id="IPR026664">
    <property type="entry name" value="Stereocilin-rel"/>
</dbReference>
<keyword evidence="7" id="KW-1133">Transmembrane helix</keyword>
<comment type="similarity">
    <text evidence="2">Belongs to the mesothelin family.</text>
</comment>
<dbReference type="GO" id="GO:0009986">
    <property type="term" value="C:cell surface"/>
    <property type="evidence" value="ECO:0007669"/>
    <property type="project" value="TreeGrafter"/>
</dbReference>
<evidence type="ECO:0000256" key="7">
    <source>
        <dbReference type="SAM" id="Phobius"/>
    </source>
</evidence>
<dbReference type="Proteomes" id="UP000472261">
    <property type="component" value="Unplaced"/>
</dbReference>
<reference evidence="8" key="1">
    <citation type="submission" date="2025-08" db="UniProtKB">
        <authorList>
            <consortium name="Ensembl"/>
        </authorList>
    </citation>
    <scope>IDENTIFICATION</scope>
</reference>
<evidence type="ECO:0000256" key="5">
    <source>
        <dbReference type="ARBA" id="ARBA00023136"/>
    </source>
</evidence>
<dbReference type="GO" id="GO:0007160">
    <property type="term" value="P:cell-matrix adhesion"/>
    <property type="evidence" value="ECO:0007669"/>
    <property type="project" value="TreeGrafter"/>
</dbReference>
<organism evidence="8 9">
    <name type="scientific">Phasianus colchicus</name>
    <name type="common">Common pheasant</name>
    <dbReference type="NCBI Taxonomy" id="9054"/>
    <lineage>
        <taxon>Eukaryota</taxon>
        <taxon>Metazoa</taxon>
        <taxon>Chordata</taxon>
        <taxon>Craniata</taxon>
        <taxon>Vertebrata</taxon>
        <taxon>Euteleostomi</taxon>
        <taxon>Archelosauria</taxon>
        <taxon>Archosauria</taxon>
        <taxon>Dinosauria</taxon>
        <taxon>Saurischia</taxon>
        <taxon>Theropoda</taxon>
        <taxon>Coelurosauria</taxon>
        <taxon>Aves</taxon>
        <taxon>Neognathae</taxon>
        <taxon>Galloanserae</taxon>
        <taxon>Galliformes</taxon>
        <taxon>Phasianidae</taxon>
        <taxon>Phasianinae</taxon>
        <taxon>Phasianus</taxon>
    </lineage>
</organism>
<dbReference type="PANTHER" id="PTHR23412:SF6">
    <property type="entry name" value="MESOTHELIN"/>
    <property type="match status" value="1"/>
</dbReference>
<evidence type="ECO:0000256" key="4">
    <source>
        <dbReference type="ARBA" id="ARBA00022889"/>
    </source>
</evidence>
<dbReference type="Pfam" id="PF06060">
    <property type="entry name" value="Mesothelin"/>
    <property type="match status" value="2"/>
</dbReference>
<keyword evidence="9" id="KW-1185">Reference proteome</keyword>
<name>A0A669QD28_PHACC</name>
<keyword evidence="3" id="KW-0732">Signal</keyword>
<dbReference type="InterPro" id="IPR010335">
    <property type="entry name" value="Mesothelin"/>
</dbReference>
<dbReference type="PANTHER" id="PTHR23412">
    <property type="entry name" value="STEREOCILIN RELATED"/>
    <property type="match status" value="1"/>
</dbReference>
<dbReference type="Ensembl" id="ENSPCLT00000023525.1">
    <property type="protein sequence ID" value="ENSPCLP00000017640.1"/>
    <property type="gene ID" value="ENSPCLG00000014718.1"/>
</dbReference>